<proteinExistence type="predicted"/>
<dbReference type="AlphaFoldDB" id="A0A939G1F9"/>
<feature type="signal peptide" evidence="1">
    <location>
        <begin position="1"/>
        <end position="20"/>
    </location>
</feature>
<name>A0A939G1F9_9HYPH</name>
<reference evidence="2" key="1">
    <citation type="submission" date="2021-03" db="EMBL/GenBank/DDBJ databases">
        <title>Whole genome sequence of Jiella sp. CQZ9-1.</title>
        <authorList>
            <person name="Tuo L."/>
        </authorList>
    </citation>
    <scope>NUCLEOTIDE SEQUENCE</scope>
    <source>
        <strain evidence="2">CQZ9-1</strain>
    </source>
</reference>
<dbReference type="RefSeq" id="WP_207258963.1">
    <property type="nucleotide sequence ID" value="NZ_JAFMPP010000015.1"/>
</dbReference>
<organism evidence="2 3">
    <name type="scientific">Jiella flava</name>
    <dbReference type="NCBI Taxonomy" id="2816857"/>
    <lineage>
        <taxon>Bacteria</taxon>
        <taxon>Pseudomonadati</taxon>
        <taxon>Pseudomonadota</taxon>
        <taxon>Alphaproteobacteria</taxon>
        <taxon>Hyphomicrobiales</taxon>
        <taxon>Aurantimonadaceae</taxon>
        <taxon>Jiella</taxon>
    </lineage>
</organism>
<feature type="chain" id="PRO_5036699602" description="Lipoprotein" evidence="1">
    <location>
        <begin position="21"/>
        <end position="84"/>
    </location>
</feature>
<gene>
    <name evidence="2" type="ORF">J1C48_15820</name>
</gene>
<dbReference type="EMBL" id="JAFMPP010000015">
    <property type="protein sequence ID" value="MBO0664046.1"/>
    <property type="molecule type" value="Genomic_DNA"/>
</dbReference>
<keyword evidence="1" id="KW-0732">Signal</keyword>
<dbReference type="PROSITE" id="PS51257">
    <property type="entry name" value="PROKAR_LIPOPROTEIN"/>
    <property type="match status" value="1"/>
</dbReference>
<evidence type="ECO:0000313" key="3">
    <source>
        <dbReference type="Proteomes" id="UP000664122"/>
    </source>
</evidence>
<evidence type="ECO:0000256" key="1">
    <source>
        <dbReference type="SAM" id="SignalP"/>
    </source>
</evidence>
<sequence length="84" mass="8853">MKPLLLLTAFAGLAALSACESTDTAPSASAAATAFQQPGSAEAECTRFGYQAGTQPYQSCVTDMQRQERTLAMGRKMTADGRMN</sequence>
<accession>A0A939G1F9</accession>
<comment type="caution">
    <text evidence="2">The sequence shown here is derived from an EMBL/GenBank/DDBJ whole genome shotgun (WGS) entry which is preliminary data.</text>
</comment>
<keyword evidence="3" id="KW-1185">Reference proteome</keyword>
<evidence type="ECO:0000313" key="2">
    <source>
        <dbReference type="EMBL" id="MBO0664046.1"/>
    </source>
</evidence>
<dbReference type="Proteomes" id="UP000664122">
    <property type="component" value="Unassembled WGS sequence"/>
</dbReference>
<protein>
    <recommendedName>
        <fullName evidence="4">Lipoprotein</fullName>
    </recommendedName>
</protein>
<evidence type="ECO:0008006" key="4">
    <source>
        <dbReference type="Google" id="ProtNLM"/>
    </source>
</evidence>